<evidence type="ECO:0000259" key="2">
    <source>
        <dbReference type="Pfam" id="PF01370"/>
    </source>
</evidence>
<protein>
    <submittedName>
        <fullName evidence="3">NAD-dependent epimerase/dehydratase family protein</fullName>
    </submittedName>
</protein>
<dbReference type="RefSeq" id="WP_339940960.1">
    <property type="nucleotide sequence ID" value="NZ_BAABGA010000029.1"/>
</dbReference>
<comment type="similarity">
    <text evidence="1">Belongs to the NAD(P)-dependent epimerase/dehydratase family.</text>
</comment>
<keyword evidence="4" id="KW-1185">Reference proteome</keyword>
<feature type="domain" description="NAD-dependent epimerase/dehydratase" evidence="2">
    <location>
        <begin position="5"/>
        <end position="243"/>
    </location>
</feature>
<organism evidence="3 4">
    <name type="scientific">Novipirellula rosea</name>
    <dbReference type="NCBI Taxonomy" id="1031540"/>
    <lineage>
        <taxon>Bacteria</taxon>
        <taxon>Pseudomonadati</taxon>
        <taxon>Planctomycetota</taxon>
        <taxon>Planctomycetia</taxon>
        <taxon>Pirellulales</taxon>
        <taxon>Pirellulaceae</taxon>
        <taxon>Novipirellula</taxon>
    </lineage>
</organism>
<evidence type="ECO:0000313" key="4">
    <source>
        <dbReference type="Proteomes" id="UP001500840"/>
    </source>
</evidence>
<dbReference type="Gene3D" id="3.40.50.720">
    <property type="entry name" value="NAD(P)-binding Rossmann-like Domain"/>
    <property type="match status" value="1"/>
</dbReference>
<proteinExistence type="inferred from homology"/>
<comment type="caution">
    <text evidence="3">The sequence shown here is derived from an EMBL/GenBank/DDBJ whole genome shotgun (WGS) entry which is preliminary data.</text>
</comment>
<sequence>MSIKVLITGGAGCIGSDLAEVLVARGDHVTVLDDLSSGRREHIEPLLANDHFRFIEGDLLDQRVLESAMDSVEMVYHLAANPDVKFTPGDATDKDLKQNTLATYAVLETMRQHGVKKLAFSSTSAVYGVCETLPISEQQAPHPISLYGASKLACEGLIGSFQHLFGMQCWVFRFANIVGKKVRSRGRTVIADFAHKLLDDPTTLPILGNGKQAKSYLLSSECVEAMLFAIEHAKQPINTFNLGCSDSITVDRIAELMVEAMNLENVKFEYTGTEGGWAGDVPRFLLDVSAINQLGWQAKHNSEQAIRFAIENTLQEINQPTCKP</sequence>
<dbReference type="InterPro" id="IPR036291">
    <property type="entry name" value="NAD(P)-bd_dom_sf"/>
</dbReference>
<name>A0ABP8MM76_9BACT</name>
<evidence type="ECO:0000313" key="3">
    <source>
        <dbReference type="EMBL" id="GAA4451867.1"/>
    </source>
</evidence>
<dbReference type="InterPro" id="IPR001509">
    <property type="entry name" value="Epimerase_deHydtase"/>
</dbReference>
<gene>
    <name evidence="3" type="ORF">GCM10023156_20290</name>
</gene>
<dbReference type="Proteomes" id="UP001500840">
    <property type="component" value="Unassembled WGS sequence"/>
</dbReference>
<dbReference type="SUPFAM" id="SSF51735">
    <property type="entry name" value="NAD(P)-binding Rossmann-fold domains"/>
    <property type="match status" value="1"/>
</dbReference>
<evidence type="ECO:0000256" key="1">
    <source>
        <dbReference type="ARBA" id="ARBA00007637"/>
    </source>
</evidence>
<dbReference type="Gene3D" id="3.90.25.10">
    <property type="entry name" value="UDP-galactose 4-epimerase, domain 1"/>
    <property type="match status" value="1"/>
</dbReference>
<accession>A0ABP8MM76</accession>
<reference evidence="4" key="1">
    <citation type="journal article" date="2019" name="Int. J. Syst. Evol. Microbiol.">
        <title>The Global Catalogue of Microorganisms (GCM) 10K type strain sequencing project: providing services to taxonomists for standard genome sequencing and annotation.</title>
        <authorList>
            <consortium name="The Broad Institute Genomics Platform"/>
            <consortium name="The Broad Institute Genome Sequencing Center for Infectious Disease"/>
            <person name="Wu L."/>
            <person name="Ma J."/>
        </authorList>
    </citation>
    <scope>NUCLEOTIDE SEQUENCE [LARGE SCALE GENOMIC DNA]</scope>
    <source>
        <strain evidence="4">JCM 17759</strain>
    </source>
</reference>
<dbReference type="Pfam" id="PF01370">
    <property type="entry name" value="Epimerase"/>
    <property type="match status" value="1"/>
</dbReference>
<dbReference type="EMBL" id="BAABGA010000029">
    <property type="protein sequence ID" value="GAA4451867.1"/>
    <property type="molecule type" value="Genomic_DNA"/>
</dbReference>
<dbReference type="PANTHER" id="PTHR43000">
    <property type="entry name" value="DTDP-D-GLUCOSE 4,6-DEHYDRATASE-RELATED"/>
    <property type="match status" value="1"/>
</dbReference>